<gene>
    <name evidence="4" type="ORF">GCM10007877_29150</name>
</gene>
<proteinExistence type="predicted"/>
<comment type="caution">
    <text evidence="4">The sequence shown here is derived from an EMBL/GenBank/DDBJ whole genome shotgun (WGS) entry which is preliminary data.</text>
</comment>
<evidence type="ECO:0000259" key="3">
    <source>
        <dbReference type="PROSITE" id="PS51123"/>
    </source>
</evidence>
<feature type="domain" description="OmpA-like" evidence="3">
    <location>
        <begin position="101"/>
        <end position="239"/>
    </location>
</feature>
<organism evidence="4 5">
    <name type="scientific">Marinibactrum halimedae</name>
    <dbReference type="NCBI Taxonomy" id="1444977"/>
    <lineage>
        <taxon>Bacteria</taxon>
        <taxon>Pseudomonadati</taxon>
        <taxon>Pseudomonadota</taxon>
        <taxon>Gammaproteobacteria</taxon>
        <taxon>Cellvibrionales</taxon>
        <taxon>Cellvibrionaceae</taxon>
        <taxon>Marinibactrum</taxon>
    </lineage>
</organism>
<dbReference type="PROSITE" id="PS51123">
    <property type="entry name" value="OMPA_2"/>
    <property type="match status" value="1"/>
</dbReference>
<accession>A0AA37T7E0</accession>
<dbReference type="EMBL" id="BSPD01000067">
    <property type="protein sequence ID" value="GLS27196.1"/>
    <property type="molecule type" value="Genomic_DNA"/>
</dbReference>
<evidence type="ECO:0000256" key="1">
    <source>
        <dbReference type="PROSITE-ProRule" id="PRU00473"/>
    </source>
</evidence>
<name>A0AA37T7E0_9GAMM</name>
<keyword evidence="5" id="KW-1185">Reference proteome</keyword>
<dbReference type="InterPro" id="IPR050330">
    <property type="entry name" value="Bact_OuterMem_StrucFunc"/>
</dbReference>
<dbReference type="InterPro" id="IPR006665">
    <property type="entry name" value="OmpA-like"/>
</dbReference>
<evidence type="ECO:0000256" key="2">
    <source>
        <dbReference type="SAM" id="Phobius"/>
    </source>
</evidence>
<keyword evidence="2" id="KW-0812">Transmembrane</keyword>
<dbReference type="RefSeq" id="WP_232595150.1">
    <property type="nucleotide sequence ID" value="NZ_BSPD01000067.1"/>
</dbReference>
<dbReference type="Pfam" id="PF00691">
    <property type="entry name" value="OmpA"/>
    <property type="match status" value="1"/>
</dbReference>
<reference evidence="4 5" key="1">
    <citation type="journal article" date="2014" name="Int. J. Syst. Evol. Microbiol.">
        <title>Complete genome sequence of Corynebacterium casei LMG S-19264T (=DSM 44701T), isolated from a smear-ripened cheese.</title>
        <authorList>
            <consortium name="US DOE Joint Genome Institute (JGI-PGF)"/>
            <person name="Walter F."/>
            <person name="Albersmeier A."/>
            <person name="Kalinowski J."/>
            <person name="Ruckert C."/>
        </authorList>
    </citation>
    <scope>NUCLEOTIDE SEQUENCE [LARGE SCALE GENOMIC DNA]</scope>
    <source>
        <strain evidence="4 5">NBRC 110095</strain>
    </source>
</reference>
<evidence type="ECO:0000313" key="4">
    <source>
        <dbReference type="EMBL" id="GLS27196.1"/>
    </source>
</evidence>
<dbReference type="PANTHER" id="PTHR30329:SF21">
    <property type="entry name" value="LIPOPROTEIN YIAD-RELATED"/>
    <property type="match status" value="1"/>
</dbReference>
<feature type="transmembrane region" description="Helical" evidence="2">
    <location>
        <begin position="33"/>
        <end position="55"/>
    </location>
</feature>
<dbReference type="SUPFAM" id="SSF103088">
    <property type="entry name" value="OmpA-like"/>
    <property type="match status" value="1"/>
</dbReference>
<dbReference type="InterPro" id="IPR036737">
    <property type="entry name" value="OmpA-like_sf"/>
</dbReference>
<dbReference type="Proteomes" id="UP001156870">
    <property type="component" value="Unassembled WGS sequence"/>
</dbReference>
<dbReference type="GO" id="GO:0016020">
    <property type="term" value="C:membrane"/>
    <property type="evidence" value="ECO:0007669"/>
    <property type="project" value="UniProtKB-UniRule"/>
</dbReference>
<evidence type="ECO:0000313" key="5">
    <source>
        <dbReference type="Proteomes" id="UP001156870"/>
    </source>
</evidence>
<dbReference type="Gene3D" id="3.30.1330.60">
    <property type="entry name" value="OmpA-like domain"/>
    <property type="match status" value="1"/>
</dbReference>
<protein>
    <recommendedName>
        <fullName evidence="3">OmpA-like domain-containing protein</fullName>
    </recommendedName>
</protein>
<dbReference type="PANTHER" id="PTHR30329">
    <property type="entry name" value="STATOR ELEMENT OF FLAGELLAR MOTOR COMPLEX"/>
    <property type="match status" value="1"/>
</dbReference>
<sequence length="251" mass="28421">MSGFSPPQLFSTTTKPTLTSANAISDSGEESSWVSVADLMAALMMVFLCISVAMMRSVMVEREKIRTIAMSYKENQLAIYESLTEEFGHDLPRWGAFIDRETLTIAFNQSDTMFETGKAQLSTAYQDVFTEFFPRYMKVLSPYTDSIEALRIEGHTNSQWGTSDNVGDSYFNNLRLSQERARSVLKFVYSLSAMDNHHQWMMHNIAAVGYSSSRLILNDDGSENSEQSKRVAFRVITNSETKIHSILEESF</sequence>
<keyword evidence="2" id="KW-1133">Transmembrane helix</keyword>
<dbReference type="AlphaFoldDB" id="A0AA37T7E0"/>
<keyword evidence="1 2" id="KW-0472">Membrane</keyword>